<organism evidence="2">
    <name type="scientific">freshwater metagenome</name>
    <dbReference type="NCBI Taxonomy" id="449393"/>
    <lineage>
        <taxon>unclassified sequences</taxon>
        <taxon>metagenomes</taxon>
        <taxon>ecological metagenomes</taxon>
    </lineage>
</organism>
<dbReference type="GO" id="GO:0019563">
    <property type="term" value="P:glycerol catabolic process"/>
    <property type="evidence" value="ECO:0007669"/>
    <property type="project" value="TreeGrafter"/>
</dbReference>
<dbReference type="GO" id="GO:0004807">
    <property type="term" value="F:triose-phosphate isomerase activity"/>
    <property type="evidence" value="ECO:0007669"/>
    <property type="project" value="InterPro"/>
</dbReference>
<dbReference type="GO" id="GO:0006094">
    <property type="term" value="P:gluconeogenesis"/>
    <property type="evidence" value="ECO:0007669"/>
    <property type="project" value="TreeGrafter"/>
</dbReference>
<proteinExistence type="predicted"/>
<dbReference type="SUPFAM" id="SSF51351">
    <property type="entry name" value="Triosephosphate isomerase (TIM)"/>
    <property type="match status" value="1"/>
</dbReference>
<dbReference type="PROSITE" id="PS51440">
    <property type="entry name" value="TIM_2"/>
    <property type="match status" value="1"/>
</dbReference>
<dbReference type="GO" id="GO:0006096">
    <property type="term" value="P:glycolytic process"/>
    <property type="evidence" value="ECO:0007669"/>
    <property type="project" value="TreeGrafter"/>
</dbReference>
<sequence length="255" mass="26059">MSLPTTMVGCSPKSYLTAETGLRWLDAVRAGLERTPQRGAGVFVCVPAALLTRAVDALQPLGVVVGTQDVSAFPAGAYTGEDNAQLLSGLGSRLAMIGHPERVRYFGETSEVFGAKAREAAAAGIAPVLIVGEPERGADPEHVILPQLDAAFGGIPEDAPVVVAYEPTWAIGAAEPAPPAHVVGVVARVRELMSHRAGEVRVIYGGSAGPGTFAAIAAAGREAGRIDGIPDGVFLGRAGVDAAGFLTTIAEVRSS</sequence>
<dbReference type="InterPro" id="IPR000652">
    <property type="entry name" value="Triosephosphate_isomerase"/>
</dbReference>
<protein>
    <submittedName>
        <fullName evidence="2">Unannotated protein</fullName>
    </submittedName>
</protein>
<reference evidence="2" key="1">
    <citation type="submission" date="2020-05" db="EMBL/GenBank/DDBJ databases">
        <authorList>
            <person name="Chiriac C."/>
            <person name="Salcher M."/>
            <person name="Ghai R."/>
            <person name="Kavagutti S V."/>
        </authorList>
    </citation>
    <scope>NUCLEOTIDE SEQUENCE</scope>
</reference>
<dbReference type="CDD" id="cd00311">
    <property type="entry name" value="TIM"/>
    <property type="match status" value="1"/>
</dbReference>
<name>A0A6J7I733_9ZZZZ</name>
<dbReference type="GO" id="GO:0046166">
    <property type="term" value="P:glyceraldehyde-3-phosphate biosynthetic process"/>
    <property type="evidence" value="ECO:0007669"/>
    <property type="project" value="TreeGrafter"/>
</dbReference>
<gene>
    <name evidence="2" type="ORF">UFOPK3609_01698</name>
</gene>
<evidence type="ECO:0000256" key="1">
    <source>
        <dbReference type="ARBA" id="ARBA00023235"/>
    </source>
</evidence>
<evidence type="ECO:0000313" key="2">
    <source>
        <dbReference type="EMBL" id="CAB4926499.1"/>
    </source>
</evidence>
<dbReference type="PANTHER" id="PTHR21139">
    <property type="entry name" value="TRIOSEPHOSPHATE ISOMERASE"/>
    <property type="match status" value="1"/>
</dbReference>
<dbReference type="InterPro" id="IPR013785">
    <property type="entry name" value="Aldolase_TIM"/>
</dbReference>
<dbReference type="AlphaFoldDB" id="A0A6J7I733"/>
<dbReference type="GO" id="GO:0005829">
    <property type="term" value="C:cytosol"/>
    <property type="evidence" value="ECO:0007669"/>
    <property type="project" value="TreeGrafter"/>
</dbReference>
<keyword evidence="1" id="KW-0413">Isomerase</keyword>
<accession>A0A6J7I733</accession>
<dbReference type="InterPro" id="IPR035990">
    <property type="entry name" value="TIM_sf"/>
</dbReference>
<dbReference type="EMBL" id="CAFBMQ010000305">
    <property type="protein sequence ID" value="CAB4926499.1"/>
    <property type="molecule type" value="Genomic_DNA"/>
</dbReference>
<dbReference type="Pfam" id="PF00121">
    <property type="entry name" value="TIM"/>
    <property type="match status" value="1"/>
</dbReference>
<dbReference type="PANTHER" id="PTHR21139:SF2">
    <property type="entry name" value="TRIOSEPHOSPHATE ISOMERASE"/>
    <property type="match status" value="1"/>
</dbReference>
<dbReference type="Gene3D" id="3.20.20.70">
    <property type="entry name" value="Aldolase class I"/>
    <property type="match status" value="1"/>
</dbReference>